<dbReference type="GeneID" id="46921910"/>
<dbReference type="InterPro" id="IPR019004">
    <property type="entry name" value="YqeY/Aim41"/>
</dbReference>
<reference evidence="2" key="1">
    <citation type="journal article" date="2017" name="Genome Biol. Evol.">
        <title>Comparative Genomic Analysis Identifies a Campylobacter Clade Deficient in Selenium Metabolism.</title>
        <authorList>
            <person name="Miller W.G."/>
            <person name="Yee E."/>
            <person name="Lopes B.S."/>
            <person name="Chapman M.H."/>
            <person name="Huynh S."/>
            <person name="Bono J.L."/>
            <person name="Parker C.T."/>
            <person name="Strachan N.J.C."/>
            <person name="Forbes K.J."/>
        </authorList>
    </citation>
    <scope>NUCLEOTIDE SEQUENCE [LARGE SCALE GENOMIC DNA]</scope>
    <source>
        <strain evidence="2">NCTC 13004</strain>
    </source>
</reference>
<evidence type="ECO:0000313" key="2">
    <source>
        <dbReference type="Proteomes" id="UP000202031"/>
    </source>
</evidence>
<protein>
    <recommendedName>
        <fullName evidence="3">GatB/YqeY family protein</fullName>
    </recommendedName>
</protein>
<dbReference type="Proteomes" id="UP000202031">
    <property type="component" value="Chromosome"/>
</dbReference>
<dbReference type="Gene3D" id="1.10.10.410">
    <property type="match status" value="1"/>
</dbReference>
<organism evidence="1 2">
    <name type="scientific">Campylobacter lanienae NCTC 13004</name>
    <dbReference type="NCBI Taxonomy" id="1031753"/>
    <lineage>
        <taxon>Bacteria</taxon>
        <taxon>Pseudomonadati</taxon>
        <taxon>Campylobacterota</taxon>
        <taxon>Epsilonproteobacteria</taxon>
        <taxon>Campylobacterales</taxon>
        <taxon>Campylobacteraceae</taxon>
        <taxon>Campylobacter</taxon>
    </lineage>
</organism>
<dbReference type="Gene3D" id="1.10.1510.10">
    <property type="entry name" value="Uncharacterised protein YqeY/AIM41 PF09424, N-terminal domain"/>
    <property type="match status" value="1"/>
</dbReference>
<dbReference type="PANTHER" id="PTHR28055">
    <property type="entry name" value="ALTERED INHERITANCE OF MITOCHONDRIA PROTEIN 41, MITOCHONDRIAL"/>
    <property type="match status" value="1"/>
</dbReference>
<reference evidence="2" key="2">
    <citation type="journal article" date="2017" name="Genome Biol. Evol.">
        <title>Comparative genomic analysis identifies a Campylobacter clade deficient in selenium metabolism.</title>
        <authorList>
            <person name="Miller W.G."/>
            <person name="Yee E."/>
            <person name="Lopes B.S."/>
            <person name="Chapman M.H."/>
            <person name="Huynh S."/>
            <person name="Bono J.L."/>
            <person name="Parker C.T."/>
            <person name="Strachan N.J.C."/>
            <person name="Forbes K.J."/>
        </authorList>
    </citation>
    <scope>NUCLEOTIDE SEQUENCE [LARGE SCALE GENOMIC DNA]</scope>
    <source>
        <strain evidence="2">NCTC 13004</strain>
    </source>
</reference>
<dbReference type="KEGG" id="clx:CLAN_1444"/>
<dbReference type="InterPro" id="IPR042184">
    <property type="entry name" value="YqeY/Aim41_N"/>
</dbReference>
<proteinExistence type="predicted"/>
<dbReference type="AlphaFoldDB" id="A0A1X9SPP6"/>
<dbReference type="Pfam" id="PF09424">
    <property type="entry name" value="YqeY"/>
    <property type="match status" value="1"/>
</dbReference>
<accession>A0A1X9SPP6</accession>
<gene>
    <name evidence="1" type="ORF">CLAN_1444</name>
</gene>
<dbReference type="GO" id="GO:0016884">
    <property type="term" value="F:carbon-nitrogen ligase activity, with glutamine as amido-N-donor"/>
    <property type="evidence" value="ECO:0007669"/>
    <property type="project" value="InterPro"/>
</dbReference>
<dbReference type="InterPro" id="IPR003789">
    <property type="entry name" value="Asn/Gln_tRNA_amidoTrase-B-like"/>
</dbReference>
<name>A0A1X9SPP6_9BACT</name>
<dbReference type="RefSeq" id="WP_100590945.1">
    <property type="nucleotide sequence ID" value="NZ_CP015578.1"/>
</dbReference>
<dbReference type="SUPFAM" id="SSF89095">
    <property type="entry name" value="GatB/YqeY motif"/>
    <property type="match status" value="1"/>
</dbReference>
<dbReference type="PANTHER" id="PTHR28055:SF1">
    <property type="entry name" value="ALTERED INHERITANCE OF MITOCHONDRIA PROTEIN 41, MITOCHONDRIAL"/>
    <property type="match status" value="1"/>
</dbReference>
<sequence length="147" mass="16349">MSIKEQILNDIKSAMKSGNGFERDTLRMINSAFKQIEVDERVELDDARIFTILQSEIKRRNDSATQYKNGGRDDLAQKELGEIEIISRYLPKQLSDDELKAKISELIAQNGLNGIKDLGKLMKLAKDSIGSACDGKRMSEAAKSALG</sequence>
<dbReference type="InterPro" id="IPR023168">
    <property type="entry name" value="GatB_Yqey_C_2"/>
</dbReference>
<evidence type="ECO:0008006" key="3">
    <source>
        <dbReference type="Google" id="ProtNLM"/>
    </source>
</evidence>
<dbReference type="EMBL" id="CP015578">
    <property type="protein sequence ID" value="ARQ98165.1"/>
    <property type="molecule type" value="Genomic_DNA"/>
</dbReference>
<evidence type="ECO:0000313" key="1">
    <source>
        <dbReference type="EMBL" id="ARQ98165.1"/>
    </source>
</evidence>